<keyword evidence="10" id="KW-0458">Lysosome</keyword>
<dbReference type="AlphaFoldDB" id="A0A9J6BM63"/>
<reference evidence="14" key="1">
    <citation type="submission" date="2021-03" db="EMBL/GenBank/DDBJ databases">
        <title>Chromosome level genome of the anhydrobiotic midge Polypedilum vanderplanki.</title>
        <authorList>
            <person name="Yoshida Y."/>
            <person name="Kikawada T."/>
            <person name="Gusev O."/>
        </authorList>
    </citation>
    <scope>NUCLEOTIDE SEQUENCE</scope>
    <source>
        <strain evidence="14">NIAS01</strain>
        <tissue evidence="14">Whole body or cell culture</tissue>
    </source>
</reference>
<evidence type="ECO:0000256" key="12">
    <source>
        <dbReference type="ARBA" id="ARBA00023306"/>
    </source>
</evidence>
<feature type="repeat" description="WD" evidence="13">
    <location>
        <begin position="269"/>
        <end position="303"/>
    </location>
</feature>
<protein>
    <recommendedName>
        <fullName evidence="16">Nucleoporin SEH1</fullName>
    </recommendedName>
</protein>
<keyword evidence="7" id="KW-0677">Repeat</keyword>
<keyword evidence="6" id="KW-0132">Cell division</keyword>
<evidence type="ECO:0000256" key="13">
    <source>
        <dbReference type="PROSITE-ProRule" id="PRU00221"/>
    </source>
</evidence>
<evidence type="ECO:0008006" key="16">
    <source>
        <dbReference type="Google" id="ProtNLM"/>
    </source>
</evidence>
<evidence type="ECO:0000256" key="9">
    <source>
        <dbReference type="ARBA" id="ARBA00022927"/>
    </source>
</evidence>
<dbReference type="OrthoDB" id="364224at2759"/>
<dbReference type="Proteomes" id="UP001107558">
    <property type="component" value="Chromosome 3"/>
</dbReference>
<dbReference type="InterPro" id="IPR001680">
    <property type="entry name" value="WD40_rpt"/>
</dbReference>
<dbReference type="FunFam" id="2.130.10.10:FF:000063">
    <property type="entry name" value="SEH1 like nucleoporin"/>
    <property type="match status" value="1"/>
</dbReference>
<accession>A0A9J6BM63</accession>
<keyword evidence="5 13" id="KW-0853">WD repeat</keyword>
<comment type="similarity">
    <text evidence="3">Belongs to the WD repeat SEC13 family.</text>
</comment>
<evidence type="ECO:0000256" key="1">
    <source>
        <dbReference type="ARBA" id="ARBA00004259"/>
    </source>
</evidence>
<keyword evidence="12" id="KW-0131">Cell cycle</keyword>
<comment type="caution">
    <text evidence="14">The sequence shown here is derived from an EMBL/GenBank/DDBJ whole genome shotgun (WGS) entry which is preliminary data.</text>
</comment>
<dbReference type="GO" id="GO:0034198">
    <property type="term" value="P:cellular response to amino acid starvation"/>
    <property type="evidence" value="ECO:0007669"/>
    <property type="project" value="TreeGrafter"/>
</dbReference>
<evidence type="ECO:0000256" key="8">
    <source>
        <dbReference type="ARBA" id="ARBA00022776"/>
    </source>
</evidence>
<feature type="repeat" description="WD" evidence="13">
    <location>
        <begin position="6"/>
        <end position="38"/>
    </location>
</feature>
<dbReference type="GO" id="GO:1904263">
    <property type="term" value="P:positive regulation of TORC1 signaling"/>
    <property type="evidence" value="ECO:0007669"/>
    <property type="project" value="TreeGrafter"/>
</dbReference>
<dbReference type="GO" id="GO:0005198">
    <property type="term" value="F:structural molecule activity"/>
    <property type="evidence" value="ECO:0007669"/>
    <property type="project" value="InterPro"/>
</dbReference>
<dbReference type="SMART" id="SM00320">
    <property type="entry name" value="WD40"/>
    <property type="match status" value="5"/>
</dbReference>
<dbReference type="PRINTS" id="PR00320">
    <property type="entry name" value="GPROTEINBRPT"/>
</dbReference>
<feature type="repeat" description="WD" evidence="13">
    <location>
        <begin position="53"/>
        <end position="87"/>
    </location>
</feature>
<keyword evidence="8" id="KW-0498">Mitosis</keyword>
<organism evidence="14 15">
    <name type="scientific">Polypedilum vanderplanki</name>
    <name type="common">Sleeping chironomid midge</name>
    <dbReference type="NCBI Taxonomy" id="319348"/>
    <lineage>
        <taxon>Eukaryota</taxon>
        <taxon>Metazoa</taxon>
        <taxon>Ecdysozoa</taxon>
        <taxon>Arthropoda</taxon>
        <taxon>Hexapoda</taxon>
        <taxon>Insecta</taxon>
        <taxon>Pterygota</taxon>
        <taxon>Neoptera</taxon>
        <taxon>Endopterygota</taxon>
        <taxon>Diptera</taxon>
        <taxon>Nematocera</taxon>
        <taxon>Chironomoidea</taxon>
        <taxon>Chironomidae</taxon>
        <taxon>Chironominae</taxon>
        <taxon>Polypedilum</taxon>
        <taxon>Polypedilum</taxon>
    </lineage>
</organism>
<evidence type="ECO:0000313" key="14">
    <source>
        <dbReference type="EMBL" id="KAG5670547.1"/>
    </source>
</evidence>
<dbReference type="PANTHER" id="PTHR11024">
    <property type="entry name" value="NUCLEAR PORE COMPLEX PROTEIN SEC13 / SEH1 FAMILY MEMBER"/>
    <property type="match status" value="1"/>
</dbReference>
<gene>
    <name evidence="14" type="ORF">PVAND_000801</name>
</gene>
<keyword evidence="15" id="KW-1185">Reference proteome</keyword>
<dbReference type="InterPro" id="IPR036322">
    <property type="entry name" value="WD40_repeat_dom_sf"/>
</dbReference>
<dbReference type="InterPro" id="IPR037363">
    <property type="entry name" value="Sec13/Seh1_fam"/>
</dbReference>
<evidence type="ECO:0000256" key="5">
    <source>
        <dbReference type="ARBA" id="ARBA00022574"/>
    </source>
</evidence>
<keyword evidence="9" id="KW-0653">Protein transport</keyword>
<dbReference type="PROSITE" id="PS50082">
    <property type="entry name" value="WD_REPEATS_2"/>
    <property type="match status" value="3"/>
</dbReference>
<evidence type="ECO:0000256" key="4">
    <source>
        <dbReference type="ARBA" id="ARBA00022448"/>
    </source>
</evidence>
<dbReference type="GO" id="GO:0005764">
    <property type="term" value="C:lysosome"/>
    <property type="evidence" value="ECO:0007669"/>
    <property type="project" value="UniProtKB-SubCell"/>
</dbReference>
<dbReference type="GO" id="GO:0015031">
    <property type="term" value="P:protein transport"/>
    <property type="evidence" value="ECO:0007669"/>
    <property type="project" value="UniProtKB-KW"/>
</dbReference>
<evidence type="ECO:0000256" key="7">
    <source>
        <dbReference type="ARBA" id="ARBA00022737"/>
    </source>
</evidence>
<evidence type="ECO:0000256" key="11">
    <source>
        <dbReference type="ARBA" id="ARBA00023242"/>
    </source>
</evidence>
<keyword evidence="4" id="KW-0813">Transport</keyword>
<dbReference type="InterPro" id="IPR020472">
    <property type="entry name" value="WD40_PAC1"/>
</dbReference>
<evidence type="ECO:0000313" key="15">
    <source>
        <dbReference type="Proteomes" id="UP001107558"/>
    </source>
</evidence>
<dbReference type="Gene3D" id="2.130.10.10">
    <property type="entry name" value="YVTN repeat-like/Quinoprotein amine dehydrogenase"/>
    <property type="match status" value="1"/>
</dbReference>
<dbReference type="Pfam" id="PF00400">
    <property type="entry name" value="WD40"/>
    <property type="match status" value="4"/>
</dbReference>
<name>A0A9J6BM63_POLVA</name>
<dbReference type="InterPro" id="IPR015943">
    <property type="entry name" value="WD40/YVTN_repeat-like_dom_sf"/>
</dbReference>
<evidence type="ECO:0000256" key="2">
    <source>
        <dbReference type="ARBA" id="ARBA00004371"/>
    </source>
</evidence>
<comment type="subcellular location">
    <subcellularLocation>
        <location evidence="2">Lysosome</location>
    </subcellularLocation>
    <subcellularLocation>
        <location evidence="1">Nucleus envelope</location>
    </subcellularLocation>
</comment>
<dbReference type="GO" id="GO:0035859">
    <property type="term" value="C:Seh1-associated complex"/>
    <property type="evidence" value="ECO:0007669"/>
    <property type="project" value="TreeGrafter"/>
</dbReference>
<dbReference type="EMBL" id="JADBJN010000003">
    <property type="protein sequence ID" value="KAG5670547.1"/>
    <property type="molecule type" value="Genomic_DNA"/>
</dbReference>
<evidence type="ECO:0000256" key="3">
    <source>
        <dbReference type="ARBA" id="ARBA00010102"/>
    </source>
</evidence>
<keyword evidence="11" id="KW-0539">Nucleus</keyword>
<dbReference type="SUPFAM" id="SSF50978">
    <property type="entry name" value="WD40 repeat-like"/>
    <property type="match status" value="1"/>
</dbReference>
<evidence type="ECO:0000256" key="10">
    <source>
        <dbReference type="ARBA" id="ARBA00023228"/>
    </source>
</evidence>
<sequence>MSSIVHTEHRDVIHDCSYDYYGQRMATCSSDQTIKIWEQNEKGQGQWIVSASWKAHSGSIWRLSWAHPEFGSVIASASFDRTASVWEETAEQKPTPSSTPAKRWIRRTNLVDSRTSVTDVKFSPKNLGLVLATSSSDGIIRIYEAPDICNLSQWTLQHEILCKLPLSSLSWNPSLFRAHAPMIAAASDVATSNEPKVFVFEYSELNRRWTKTESINVTEPVHSIEFAPNVGRSYHILAVASKDVSIFNLKPIVEQTGTSRFEVSQAAQFNDNFCTVWKVTWNVTGTMLATSSDDGYVRIWRMNYQKLFKCICSYKPDSSSVSHPLDSQTAAIINSTTTKFFKKGVGTFVASNQIQQH</sequence>
<evidence type="ECO:0000256" key="6">
    <source>
        <dbReference type="ARBA" id="ARBA00022618"/>
    </source>
</evidence>
<dbReference type="GO" id="GO:0031080">
    <property type="term" value="C:nuclear pore outer ring"/>
    <property type="evidence" value="ECO:0007669"/>
    <property type="project" value="TreeGrafter"/>
</dbReference>
<proteinExistence type="inferred from homology"/>
<dbReference type="PANTHER" id="PTHR11024:SF3">
    <property type="entry name" value="NUCLEOPORIN SEH1"/>
    <property type="match status" value="1"/>
</dbReference>
<dbReference type="GO" id="GO:0051301">
    <property type="term" value="P:cell division"/>
    <property type="evidence" value="ECO:0007669"/>
    <property type="project" value="UniProtKB-KW"/>
</dbReference>